<feature type="binding site" evidence="13">
    <location>
        <position position="144"/>
    </location>
    <ligand>
        <name>Zn(2+)</name>
        <dbReference type="ChEBI" id="CHEBI:29105"/>
    </ligand>
</feature>
<evidence type="ECO:0000256" key="6">
    <source>
        <dbReference type="ARBA" id="ARBA00022491"/>
    </source>
</evidence>
<dbReference type="InterPro" id="IPR007167">
    <property type="entry name" value="Fe-transptr_FeoA-like"/>
</dbReference>
<proteinExistence type="inferred from homology"/>
<evidence type="ECO:0000256" key="2">
    <source>
        <dbReference type="ARBA" id="ARBA00007957"/>
    </source>
</evidence>
<feature type="binding site" evidence="14">
    <location>
        <position position="97"/>
    </location>
    <ligand>
        <name>Fe cation</name>
        <dbReference type="ChEBI" id="CHEBI:24875"/>
    </ligand>
</feature>
<evidence type="ECO:0000256" key="10">
    <source>
        <dbReference type="ARBA" id="ARBA00023015"/>
    </source>
</evidence>
<evidence type="ECO:0000313" key="16">
    <source>
        <dbReference type="EMBL" id="CBX27828.1"/>
    </source>
</evidence>
<evidence type="ECO:0000256" key="14">
    <source>
        <dbReference type="PIRSR" id="PIRSR602481-2"/>
    </source>
</evidence>
<feature type="binding site" evidence="14">
    <location>
        <position position="133"/>
    </location>
    <ligand>
        <name>Fe cation</name>
        <dbReference type="ChEBI" id="CHEBI:24875"/>
    </ligand>
</feature>
<protein>
    <recommendedName>
        <fullName evidence="4">Ferric uptake regulation protein</fullName>
    </recommendedName>
</protein>
<evidence type="ECO:0000256" key="11">
    <source>
        <dbReference type="ARBA" id="ARBA00023125"/>
    </source>
</evidence>
<keyword evidence="5" id="KW-0963">Cytoplasm</keyword>
<feature type="binding site" evidence="14">
    <location>
        <position position="95"/>
    </location>
    <ligand>
        <name>Fe cation</name>
        <dbReference type="ChEBI" id="CHEBI:24875"/>
    </ligand>
</feature>
<dbReference type="InterPro" id="IPR002481">
    <property type="entry name" value="FUR"/>
</dbReference>
<comment type="similarity">
    <text evidence="2">Belongs to the Fur family.</text>
</comment>
<evidence type="ECO:0000259" key="15">
    <source>
        <dbReference type="SMART" id="SM00899"/>
    </source>
</evidence>
<comment type="subunit">
    <text evidence="3">Homodimer.</text>
</comment>
<comment type="subcellular location">
    <subcellularLocation>
        <location evidence="1">Cytoplasm</location>
    </subcellularLocation>
</comment>
<dbReference type="InterPro" id="IPR036388">
    <property type="entry name" value="WH-like_DNA-bd_sf"/>
</dbReference>
<feature type="binding site" evidence="13">
    <location>
        <position position="104"/>
    </location>
    <ligand>
        <name>Zn(2+)</name>
        <dbReference type="ChEBI" id="CHEBI:29105"/>
    </ligand>
</feature>
<dbReference type="SMART" id="SM00899">
    <property type="entry name" value="FeoA"/>
    <property type="match status" value="1"/>
</dbReference>
<feature type="binding site" evidence="13">
    <location>
        <position position="101"/>
    </location>
    <ligand>
        <name>Zn(2+)</name>
        <dbReference type="ChEBI" id="CHEBI:29105"/>
    </ligand>
</feature>
<feature type="binding site" evidence="13">
    <location>
        <position position="141"/>
    </location>
    <ligand>
        <name>Zn(2+)</name>
        <dbReference type="ChEBI" id="CHEBI:29105"/>
    </ligand>
</feature>
<gene>
    <name evidence="16" type="ORF">N47_C18860</name>
</gene>
<keyword evidence="9 14" id="KW-0408">Iron</keyword>
<dbReference type="InterPro" id="IPR043135">
    <property type="entry name" value="Fur_C"/>
</dbReference>
<dbReference type="Gene3D" id="2.30.30.90">
    <property type="match status" value="1"/>
</dbReference>
<dbReference type="GO" id="GO:0005829">
    <property type="term" value="C:cytosol"/>
    <property type="evidence" value="ECO:0007669"/>
    <property type="project" value="TreeGrafter"/>
</dbReference>
<keyword evidence="11" id="KW-0238">DNA-binding</keyword>
<keyword evidence="12" id="KW-0804">Transcription</keyword>
<dbReference type="GO" id="GO:1900376">
    <property type="term" value="P:regulation of secondary metabolite biosynthetic process"/>
    <property type="evidence" value="ECO:0007669"/>
    <property type="project" value="TreeGrafter"/>
</dbReference>
<name>E1YAY7_9BACT</name>
<dbReference type="AlphaFoldDB" id="E1YAY7"/>
<dbReference type="Gene3D" id="3.30.1490.190">
    <property type="match status" value="1"/>
</dbReference>
<keyword evidence="8 13" id="KW-0862">Zinc</keyword>
<keyword evidence="7 13" id="KW-0479">Metal-binding</keyword>
<keyword evidence="10" id="KW-0805">Transcription regulation</keyword>
<comment type="cofactor">
    <cofactor evidence="14">
        <name>Mn(2+)</name>
        <dbReference type="ChEBI" id="CHEBI:29035"/>
    </cofactor>
    <cofactor evidence="14">
        <name>Fe(2+)</name>
        <dbReference type="ChEBI" id="CHEBI:29033"/>
    </cofactor>
    <text evidence="14">Binds 1 Mn(2+) or Fe(2+) ion per subunit.</text>
</comment>
<dbReference type="Pfam" id="PF04023">
    <property type="entry name" value="FeoA"/>
    <property type="match status" value="1"/>
</dbReference>
<evidence type="ECO:0000256" key="3">
    <source>
        <dbReference type="ARBA" id="ARBA00011738"/>
    </source>
</evidence>
<reference evidence="16" key="1">
    <citation type="journal article" date="2011" name="Environ. Microbiol.">
        <title>Genomic insights into the metabolic potential of the polycyclic aromatic hydrocarbon degrading sulfate-reducing Deltaproteobacterium N47.</title>
        <authorList>
            <person name="Bergmann F."/>
            <person name="Selesi D."/>
            <person name="Weinmaier T."/>
            <person name="Tischler P."/>
            <person name="Rattei T."/>
            <person name="Meckenstock R.U."/>
        </authorList>
    </citation>
    <scope>NUCLEOTIDE SEQUENCE</scope>
</reference>
<evidence type="ECO:0000256" key="4">
    <source>
        <dbReference type="ARBA" id="ARBA00020910"/>
    </source>
</evidence>
<evidence type="ECO:0000256" key="8">
    <source>
        <dbReference type="ARBA" id="ARBA00022833"/>
    </source>
</evidence>
<organism evidence="16">
    <name type="scientific">uncultured Desulfobacterium sp</name>
    <dbReference type="NCBI Taxonomy" id="201089"/>
    <lineage>
        <taxon>Bacteria</taxon>
        <taxon>Pseudomonadati</taxon>
        <taxon>Thermodesulfobacteriota</taxon>
        <taxon>Desulfobacteria</taxon>
        <taxon>Desulfobacterales</taxon>
        <taxon>Desulfobacteriaceae</taxon>
        <taxon>Desulfobacterium</taxon>
        <taxon>environmental samples</taxon>
    </lineage>
</organism>
<evidence type="ECO:0000256" key="7">
    <source>
        <dbReference type="ARBA" id="ARBA00022723"/>
    </source>
</evidence>
<dbReference type="Pfam" id="PF01475">
    <property type="entry name" value="FUR"/>
    <property type="match status" value="1"/>
</dbReference>
<evidence type="ECO:0000256" key="5">
    <source>
        <dbReference type="ARBA" id="ARBA00022490"/>
    </source>
</evidence>
<dbReference type="InterPro" id="IPR008988">
    <property type="entry name" value="Transcriptional_repressor_C"/>
</dbReference>
<dbReference type="InterPro" id="IPR036390">
    <property type="entry name" value="WH_DNA-bd_sf"/>
</dbReference>
<dbReference type="CDD" id="cd07153">
    <property type="entry name" value="Fur_like"/>
    <property type="match status" value="1"/>
</dbReference>
<dbReference type="GO" id="GO:0008270">
    <property type="term" value="F:zinc ion binding"/>
    <property type="evidence" value="ECO:0007669"/>
    <property type="project" value="TreeGrafter"/>
</dbReference>
<dbReference type="PANTHER" id="PTHR33202:SF2">
    <property type="entry name" value="FERRIC UPTAKE REGULATION PROTEIN"/>
    <property type="match status" value="1"/>
</dbReference>
<dbReference type="PANTHER" id="PTHR33202">
    <property type="entry name" value="ZINC UPTAKE REGULATION PROTEIN"/>
    <property type="match status" value="1"/>
</dbReference>
<dbReference type="GO" id="GO:0000976">
    <property type="term" value="F:transcription cis-regulatory region binding"/>
    <property type="evidence" value="ECO:0007669"/>
    <property type="project" value="TreeGrafter"/>
</dbReference>
<dbReference type="SUPFAM" id="SSF46785">
    <property type="entry name" value="Winged helix' DNA-binding domain"/>
    <property type="match status" value="1"/>
</dbReference>
<dbReference type="GO" id="GO:0003700">
    <property type="term" value="F:DNA-binding transcription factor activity"/>
    <property type="evidence" value="ECO:0007669"/>
    <property type="project" value="InterPro"/>
</dbReference>
<dbReference type="SUPFAM" id="SSF50037">
    <property type="entry name" value="C-terminal domain of transcriptional repressors"/>
    <property type="match status" value="1"/>
</dbReference>
<dbReference type="InterPro" id="IPR038157">
    <property type="entry name" value="FeoA_core_dom"/>
</dbReference>
<dbReference type="GO" id="GO:0045892">
    <property type="term" value="P:negative regulation of DNA-templated transcription"/>
    <property type="evidence" value="ECO:0007669"/>
    <property type="project" value="TreeGrafter"/>
</dbReference>
<evidence type="ECO:0000256" key="9">
    <source>
        <dbReference type="ARBA" id="ARBA00023004"/>
    </source>
</evidence>
<evidence type="ECO:0000256" key="1">
    <source>
        <dbReference type="ARBA" id="ARBA00004496"/>
    </source>
</evidence>
<keyword evidence="6" id="KW-0678">Repressor</keyword>
<dbReference type="Gene3D" id="1.10.10.10">
    <property type="entry name" value="Winged helix-like DNA-binding domain superfamily/Winged helix DNA-binding domain"/>
    <property type="match status" value="1"/>
</dbReference>
<evidence type="ECO:0000256" key="12">
    <source>
        <dbReference type="ARBA" id="ARBA00023163"/>
    </source>
</evidence>
<feature type="binding site" evidence="14">
    <location>
        <position position="116"/>
    </location>
    <ligand>
        <name>Fe cation</name>
        <dbReference type="ChEBI" id="CHEBI:24875"/>
    </ligand>
</feature>
<dbReference type="EMBL" id="FR695867">
    <property type="protein sequence ID" value="CBX27828.1"/>
    <property type="molecule type" value="Genomic_DNA"/>
</dbReference>
<feature type="domain" description="Ferrous iron transporter FeoA-like" evidence="15">
    <location>
        <begin position="152"/>
        <end position="223"/>
    </location>
</feature>
<sequence>MKRTHNQEKKQFEKLFKDGNIDNFEDRFKVLDTFLQTENHLTYAELTQMLNDKGHDIDNSFVRDTLNLMCNLGFAYKNKFDNGVVRYEHRHLGHHHDHMICIKCRKIIEFEEEEIERLQIKVASSHGFHMLQHKMELYGICAECLKERVKSMPLSMAKPGERLIVKDITGGTGARMKLLSMGIRPDDVLEVITKVSRGQIVVAIDSSRYAIGQGLAQKIIVEPVEN</sequence>
<comment type="cofactor">
    <cofactor evidence="13">
        <name>Zn(2+)</name>
        <dbReference type="ChEBI" id="CHEBI:29105"/>
    </cofactor>
    <text evidence="13">Binds 1 zinc ion per subunit.</text>
</comment>
<evidence type="ECO:0000256" key="13">
    <source>
        <dbReference type="PIRSR" id="PIRSR602481-1"/>
    </source>
</evidence>
<accession>E1YAY7</accession>